<dbReference type="Proteomes" id="UP000654913">
    <property type="component" value="Chromosome 8"/>
</dbReference>
<proteinExistence type="predicted"/>
<dbReference type="RefSeq" id="XP_041562829.1">
    <property type="nucleotide sequence ID" value="XM_041697283.1"/>
</dbReference>
<dbReference type="KEGG" id="apuu:APUU_80946A"/>
<dbReference type="EMBL" id="AP024450">
    <property type="protein sequence ID" value="BCS30643.1"/>
    <property type="molecule type" value="Genomic_DNA"/>
</dbReference>
<evidence type="ECO:0000256" key="1">
    <source>
        <dbReference type="SAM" id="SignalP"/>
    </source>
</evidence>
<dbReference type="OrthoDB" id="3438016at2759"/>
<name>A0A7R7Y160_9EURO</name>
<gene>
    <name evidence="2" type="ORF">APUU_80946A</name>
</gene>
<reference evidence="2" key="2">
    <citation type="submission" date="2021-02" db="EMBL/GenBank/DDBJ databases">
        <title>Aspergillus puulaauensis MK2 genome sequence.</title>
        <authorList>
            <person name="Futagami T."/>
            <person name="Mori K."/>
            <person name="Kadooka C."/>
            <person name="Tanaka T."/>
        </authorList>
    </citation>
    <scope>NUCLEOTIDE SEQUENCE</scope>
    <source>
        <strain evidence="2">MK2</strain>
    </source>
</reference>
<dbReference type="GeneID" id="64980640"/>
<reference evidence="2" key="1">
    <citation type="submission" date="2021-01" db="EMBL/GenBank/DDBJ databases">
        <authorList>
            <consortium name="Aspergillus puulaauensis MK2 genome sequencing consortium"/>
            <person name="Kazuki M."/>
            <person name="Futagami T."/>
        </authorList>
    </citation>
    <scope>NUCLEOTIDE SEQUENCE</scope>
    <source>
        <strain evidence="2">MK2</strain>
    </source>
</reference>
<sequence length="183" mass="19218">MKFFQYITAALLPMTVFAIPAVEPELKAVSAPATITTEDFHLLMKRQTDLGSIIGDLTDSLGSIKEILSSDSLKNINTVVTQLAALLGDPTTKQIKSLVSTASDLLNSDAASNLIDQLPSLLSSVSGLLTKETLNKITTLLDNAAILLTKEFANNVKGLINDVAPLVSAVAQVISALLGSLLG</sequence>
<protein>
    <recommendedName>
        <fullName evidence="4">Hydrophobic surface binding protein A-domain-containing protein</fullName>
    </recommendedName>
</protein>
<organism evidence="2 3">
    <name type="scientific">Aspergillus puulaauensis</name>
    <dbReference type="NCBI Taxonomy" id="1220207"/>
    <lineage>
        <taxon>Eukaryota</taxon>
        <taxon>Fungi</taxon>
        <taxon>Dikarya</taxon>
        <taxon>Ascomycota</taxon>
        <taxon>Pezizomycotina</taxon>
        <taxon>Eurotiomycetes</taxon>
        <taxon>Eurotiomycetidae</taxon>
        <taxon>Eurotiales</taxon>
        <taxon>Aspergillaceae</taxon>
        <taxon>Aspergillus</taxon>
    </lineage>
</organism>
<accession>A0A7R7Y160</accession>
<evidence type="ECO:0000313" key="3">
    <source>
        <dbReference type="Proteomes" id="UP000654913"/>
    </source>
</evidence>
<dbReference type="AlphaFoldDB" id="A0A7R7Y160"/>
<feature type="chain" id="PRO_5030691459" description="Hydrophobic surface binding protein A-domain-containing protein" evidence="1">
    <location>
        <begin position="19"/>
        <end position="183"/>
    </location>
</feature>
<keyword evidence="1" id="KW-0732">Signal</keyword>
<evidence type="ECO:0000313" key="2">
    <source>
        <dbReference type="EMBL" id="BCS30643.1"/>
    </source>
</evidence>
<keyword evidence="3" id="KW-1185">Reference proteome</keyword>
<evidence type="ECO:0008006" key="4">
    <source>
        <dbReference type="Google" id="ProtNLM"/>
    </source>
</evidence>
<feature type="signal peptide" evidence="1">
    <location>
        <begin position="1"/>
        <end position="18"/>
    </location>
</feature>